<keyword evidence="7" id="KW-0067">ATP-binding</keyword>
<dbReference type="GO" id="GO:0005829">
    <property type="term" value="C:cytosol"/>
    <property type="evidence" value="ECO:0007669"/>
    <property type="project" value="TreeGrafter"/>
</dbReference>
<dbReference type="CDD" id="cd04322">
    <property type="entry name" value="LysRS_N"/>
    <property type="match status" value="1"/>
</dbReference>
<name>S9W513_9TRYP</name>
<evidence type="ECO:0000259" key="15">
    <source>
        <dbReference type="PROSITE" id="PS50862"/>
    </source>
</evidence>
<protein>
    <recommendedName>
        <fullName evidence="3 12">Lysine--tRNA ligase</fullName>
        <ecNumber evidence="3 12">6.1.1.6</ecNumber>
    </recommendedName>
    <alternativeName>
        <fullName evidence="10 12">Lysyl-tRNA synthetase</fullName>
    </alternativeName>
</protein>
<dbReference type="Gene3D" id="2.40.50.140">
    <property type="entry name" value="Nucleic acid-binding proteins"/>
    <property type="match status" value="1"/>
</dbReference>
<dbReference type="EMBL" id="ATMH01002002">
    <property type="protein sequence ID" value="EPY33764.1"/>
    <property type="molecule type" value="Genomic_DNA"/>
</dbReference>
<dbReference type="PANTHER" id="PTHR42918:SF9">
    <property type="entry name" value="LYSINE--TRNA LIGASE"/>
    <property type="match status" value="1"/>
</dbReference>
<keyword evidence="4" id="KW-0963">Cytoplasm</keyword>
<dbReference type="FunFam" id="3.30.930.10:FF:000238">
    <property type="entry name" value="Lysine--tRNA ligase"/>
    <property type="match status" value="1"/>
</dbReference>
<dbReference type="SUPFAM" id="SSF55681">
    <property type="entry name" value="Class II aaRS and biotin synthetases"/>
    <property type="match status" value="1"/>
</dbReference>
<dbReference type="InterPro" id="IPR006195">
    <property type="entry name" value="aa-tRNA-synth_II"/>
</dbReference>
<dbReference type="Pfam" id="PF00152">
    <property type="entry name" value="tRNA-synt_2"/>
    <property type="match status" value="1"/>
</dbReference>
<dbReference type="CDD" id="cd00775">
    <property type="entry name" value="LysRS_core"/>
    <property type="match status" value="1"/>
</dbReference>
<evidence type="ECO:0000256" key="7">
    <source>
        <dbReference type="ARBA" id="ARBA00022840"/>
    </source>
</evidence>
<dbReference type="PRINTS" id="PR00982">
    <property type="entry name" value="TRNASYNTHLYS"/>
</dbReference>
<dbReference type="Gene3D" id="3.30.930.10">
    <property type="entry name" value="Bira Bifunctional Protein, Domain 2"/>
    <property type="match status" value="1"/>
</dbReference>
<gene>
    <name evidence="18" type="ORF">STCU_01600</name>
    <name evidence="17" type="ORF">STCU_02002</name>
    <name evidence="16" type="ORF">STCU_08976</name>
</gene>
<dbReference type="EMBL" id="ATMH01001600">
    <property type="protein sequence ID" value="EPY34406.1"/>
    <property type="molecule type" value="Genomic_DNA"/>
</dbReference>
<keyword evidence="5" id="KW-0436">Ligase</keyword>
<evidence type="ECO:0000256" key="5">
    <source>
        <dbReference type="ARBA" id="ARBA00022598"/>
    </source>
</evidence>
<evidence type="ECO:0000256" key="2">
    <source>
        <dbReference type="ARBA" id="ARBA00008226"/>
    </source>
</evidence>
<organism evidence="18 19">
    <name type="scientific">Strigomonas culicis</name>
    <dbReference type="NCBI Taxonomy" id="28005"/>
    <lineage>
        <taxon>Eukaryota</taxon>
        <taxon>Discoba</taxon>
        <taxon>Euglenozoa</taxon>
        <taxon>Kinetoplastea</taxon>
        <taxon>Metakinetoplastina</taxon>
        <taxon>Trypanosomatida</taxon>
        <taxon>Trypanosomatidae</taxon>
        <taxon>Strigomonadinae</taxon>
        <taxon>Strigomonas</taxon>
    </lineage>
</organism>
<keyword evidence="14" id="KW-0732">Signal</keyword>
<comment type="similarity">
    <text evidence="2">Belongs to the class-II aminoacyl-tRNA synthetase family.</text>
</comment>
<evidence type="ECO:0000256" key="9">
    <source>
        <dbReference type="ARBA" id="ARBA00023146"/>
    </source>
</evidence>
<sequence>MKIKVLYSVLFSLLSMSDVEELRKQIDAVASQITEVKKTKGASSAECKDLIKQMTALRAKLPKDDKKKSEKAPELNFYQSRVAMVNEMGSLGAAYPHKFDRKYTLPQFKEKYAPQLKEAGQRLSESTTIAGRVINKRSSGSKLHFVTIQGDMETLQVISAVADYESPEAFSDIHSKIKRGDIIGIVGFPSLSNTSEFSMSATKITLLSTCFHMLPDNYFGLSSFEQRFRQRYLDLIVNRANISTFQARCRIIKFIRNFFDKRDFTEVETPTLNLIAGGAAARPFVTFHNDLNQTMFLRIAPELYLKELIVGGMDRVYELGKQFRNESIDLTHNPEFTSIEAYWAYHDYNDWMSTTEDLLHDLAIALHGSPIVKYAPKDSEGNPMEETTFNFAKPFKRLRVIPELEKHLKISFADVDFDSDACVDFLLDICKKFKVECKPPFTTPRLLDALIAEYLEPECHDPCFICDHPRVMSPLAKWHRDDTRLTERFELFVNKKELVNAYTELNNPLVQRDEFLKQMKNRDKGDDESMEIDEGFLTALEHALPPTGGWGLGIDRLVMFMTSQANIKEVLLFPAMKPEGRNEVTYPSGTTFNGQGVPLLPDALRQ</sequence>
<comment type="catalytic activity">
    <reaction evidence="11 12">
        <text>tRNA(Lys) + L-lysine + ATP = L-lysyl-tRNA(Lys) + AMP + diphosphate</text>
        <dbReference type="Rhea" id="RHEA:20792"/>
        <dbReference type="Rhea" id="RHEA-COMP:9696"/>
        <dbReference type="Rhea" id="RHEA-COMP:9697"/>
        <dbReference type="ChEBI" id="CHEBI:30616"/>
        <dbReference type="ChEBI" id="CHEBI:32551"/>
        <dbReference type="ChEBI" id="CHEBI:33019"/>
        <dbReference type="ChEBI" id="CHEBI:78442"/>
        <dbReference type="ChEBI" id="CHEBI:78529"/>
        <dbReference type="ChEBI" id="CHEBI:456215"/>
        <dbReference type="EC" id="6.1.1.6"/>
    </reaction>
</comment>
<feature type="chain" id="PRO_5007727359" description="Lysine--tRNA ligase" evidence="14">
    <location>
        <begin position="20"/>
        <end position="606"/>
    </location>
</feature>
<feature type="domain" description="Aminoacyl-transfer RNA synthetases class-II family profile" evidence="15">
    <location>
        <begin position="250"/>
        <end position="578"/>
    </location>
</feature>
<dbReference type="InterPro" id="IPR018149">
    <property type="entry name" value="Lys-tRNA-synth_II_C"/>
</dbReference>
<dbReference type="OrthoDB" id="21243at2759"/>
<evidence type="ECO:0000256" key="4">
    <source>
        <dbReference type="ARBA" id="ARBA00022490"/>
    </source>
</evidence>
<keyword evidence="19" id="KW-1185">Reference proteome</keyword>
<dbReference type="PROSITE" id="PS50862">
    <property type="entry name" value="AA_TRNA_LIGASE_II"/>
    <property type="match status" value="1"/>
</dbReference>
<dbReference type="PIRSF" id="PIRSF039101">
    <property type="entry name" value="LysRS2"/>
    <property type="match status" value="1"/>
</dbReference>
<evidence type="ECO:0000256" key="14">
    <source>
        <dbReference type="SAM" id="SignalP"/>
    </source>
</evidence>
<dbReference type="EMBL" id="ATMH01008976">
    <property type="protein sequence ID" value="EPY20489.1"/>
    <property type="molecule type" value="Genomic_DNA"/>
</dbReference>
<dbReference type="NCBIfam" id="NF001756">
    <property type="entry name" value="PRK00484.1"/>
    <property type="match status" value="1"/>
</dbReference>
<dbReference type="GO" id="GO:0005524">
    <property type="term" value="F:ATP binding"/>
    <property type="evidence" value="ECO:0007669"/>
    <property type="project" value="UniProtKB-KW"/>
</dbReference>
<evidence type="ECO:0000313" key="17">
    <source>
        <dbReference type="EMBL" id="EPY33764.1"/>
    </source>
</evidence>
<dbReference type="HAMAP" id="MF_00252">
    <property type="entry name" value="Lys_tRNA_synth_class2"/>
    <property type="match status" value="1"/>
</dbReference>
<feature type="region of interest" description="Disordered" evidence="13">
    <location>
        <begin position="584"/>
        <end position="606"/>
    </location>
</feature>
<proteinExistence type="inferred from homology"/>
<dbReference type="InterPro" id="IPR002313">
    <property type="entry name" value="Lys-tRNA-ligase_II"/>
</dbReference>
<dbReference type="SUPFAM" id="SSF50249">
    <property type="entry name" value="Nucleic acid-binding proteins"/>
    <property type="match status" value="1"/>
</dbReference>
<dbReference type="GO" id="GO:0004824">
    <property type="term" value="F:lysine-tRNA ligase activity"/>
    <property type="evidence" value="ECO:0007669"/>
    <property type="project" value="UniProtKB-EC"/>
</dbReference>
<feature type="compositionally biased region" description="Polar residues" evidence="13">
    <location>
        <begin position="585"/>
        <end position="594"/>
    </location>
</feature>
<keyword evidence="8" id="KW-0648">Protein biosynthesis</keyword>
<comment type="subcellular location">
    <subcellularLocation>
        <location evidence="1">Cytoplasm</location>
    </subcellularLocation>
</comment>
<evidence type="ECO:0000256" key="10">
    <source>
        <dbReference type="ARBA" id="ARBA00030563"/>
    </source>
</evidence>
<dbReference type="PANTHER" id="PTHR42918">
    <property type="entry name" value="LYSYL-TRNA SYNTHETASE"/>
    <property type="match status" value="1"/>
</dbReference>
<feature type="signal peptide" evidence="14">
    <location>
        <begin position="1"/>
        <end position="19"/>
    </location>
</feature>
<evidence type="ECO:0000256" key="8">
    <source>
        <dbReference type="ARBA" id="ARBA00022917"/>
    </source>
</evidence>
<dbReference type="AlphaFoldDB" id="S9W513"/>
<comment type="caution">
    <text evidence="18">The sequence shown here is derived from an EMBL/GenBank/DDBJ whole genome shotgun (WGS) entry which is preliminary data.</text>
</comment>
<dbReference type="EC" id="6.1.1.6" evidence="3 12"/>
<evidence type="ECO:0000256" key="6">
    <source>
        <dbReference type="ARBA" id="ARBA00022741"/>
    </source>
</evidence>
<evidence type="ECO:0000256" key="1">
    <source>
        <dbReference type="ARBA" id="ARBA00004496"/>
    </source>
</evidence>
<evidence type="ECO:0000313" key="19">
    <source>
        <dbReference type="Proteomes" id="UP000015354"/>
    </source>
</evidence>
<accession>S9W513</accession>
<evidence type="ECO:0000256" key="3">
    <source>
        <dbReference type="ARBA" id="ARBA00013166"/>
    </source>
</evidence>
<dbReference type="Proteomes" id="UP000015354">
    <property type="component" value="Unassembled WGS sequence"/>
</dbReference>
<dbReference type="InterPro" id="IPR044136">
    <property type="entry name" value="Lys-tRNA-ligase_II_N"/>
</dbReference>
<dbReference type="InterPro" id="IPR012340">
    <property type="entry name" value="NA-bd_OB-fold"/>
</dbReference>
<dbReference type="NCBIfam" id="TIGR00499">
    <property type="entry name" value="lysS_bact"/>
    <property type="match status" value="1"/>
</dbReference>
<evidence type="ECO:0000313" key="18">
    <source>
        <dbReference type="EMBL" id="EPY34406.1"/>
    </source>
</evidence>
<dbReference type="InterPro" id="IPR004364">
    <property type="entry name" value="Aa-tRNA-synt_II"/>
</dbReference>
<evidence type="ECO:0000256" key="11">
    <source>
        <dbReference type="ARBA" id="ARBA00048573"/>
    </source>
</evidence>
<keyword evidence="6" id="KW-0547">Nucleotide-binding</keyword>
<dbReference type="FunFam" id="2.40.50.140:FF:000050">
    <property type="entry name" value="Lysine--tRNA ligase"/>
    <property type="match status" value="1"/>
</dbReference>
<dbReference type="InterPro" id="IPR034762">
    <property type="entry name" value="Lys-tRNA-ligase_II_bac/euk"/>
</dbReference>
<reference evidence="18" key="2">
    <citation type="submission" date="2013-03" db="EMBL/GenBank/DDBJ databases">
        <authorList>
            <person name="Motta M.C.M."/>
            <person name="Martins A.C.A."/>
            <person name="Preta C.M.C.C."/>
            <person name="Silva R."/>
            <person name="de Souza S.S."/>
            <person name="Klein C.C."/>
            <person name="de Almeida L.G.P."/>
            <person name="Cunha O.L."/>
            <person name="Colabardini A.C."/>
            <person name="Lima B.A."/>
            <person name="Machado C.R."/>
            <person name="Soares C.M.A."/>
            <person name="de Menezes C.B.A."/>
            <person name="Bartolomeu D.C."/>
            <person name="Grisard E.C."/>
            <person name="Fantinatti-Garboggini F."/>
            <person name="Rodrigues-Luiz G.F."/>
            <person name="Wagner G."/>
            <person name="Goldman G.H."/>
            <person name="Fietto J.L.R."/>
            <person name="Ciapina L.P."/>
            <person name="Brocchi M."/>
            <person name="Elias M.C."/>
            <person name="Goldman M.H.S."/>
            <person name="Sagot M.-F."/>
            <person name="Pereira M."/>
            <person name="Stoco P.H."/>
            <person name="Teixeira S.M.R."/>
            <person name="de Mendonca-Neto R.P."/>
            <person name="Maciel T.E.F."/>
            <person name="Mendes T.A.O."/>
            <person name="Urmenyi T.P."/>
            <person name="Teixeira M.M.G."/>
            <person name="de Camargo E.F.P."/>
            <person name="de Sousa W."/>
            <person name="Schenkman S."/>
            <person name="de Vasconcelos A.T.R."/>
        </authorList>
    </citation>
    <scope>NUCLEOTIDE SEQUENCE</scope>
</reference>
<dbReference type="GO" id="GO:0006430">
    <property type="term" value="P:lysyl-tRNA aminoacylation"/>
    <property type="evidence" value="ECO:0007669"/>
    <property type="project" value="InterPro"/>
</dbReference>
<dbReference type="InterPro" id="IPR045864">
    <property type="entry name" value="aa-tRNA-synth_II/BPL/LPL"/>
</dbReference>
<reference evidence="18 19" key="1">
    <citation type="journal article" date="2013" name="PLoS ONE">
        <title>Predicting the Proteins of Angomonas deanei, Strigomonas culicis and Their Respective Endosymbionts Reveals New Aspects of the Trypanosomatidae Family.</title>
        <authorList>
            <person name="Motta M.C."/>
            <person name="Martins A.C."/>
            <person name="de Souza S.S."/>
            <person name="Catta-Preta C.M."/>
            <person name="Silva R."/>
            <person name="Klein C.C."/>
            <person name="de Almeida L.G."/>
            <person name="de Lima Cunha O."/>
            <person name="Ciapina L.P."/>
            <person name="Brocchi M."/>
            <person name="Colabardini A.C."/>
            <person name="de Araujo Lima B."/>
            <person name="Machado C.R."/>
            <person name="de Almeida Soares C.M."/>
            <person name="Probst C.M."/>
            <person name="de Menezes C.B."/>
            <person name="Thompson C.E."/>
            <person name="Bartholomeu D.C."/>
            <person name="Gradia D.F."/>
            <person name="Pavoni D.P."/>
            <person name="Grisard E.C."/>
            <person name="Fantinatti-Garboggini F."/>
            <person name="Marchini F.K."/>
            <person name="Rodrigues-Luiz G.F."/>
            <person name="Wagner G."/>
            <person name="Goldman G.H."/>
            <person name="Fietto J.L."/>
            <person name="Elias M.C."/>
            <person name="Goldman M.H."/>
            <person name="Sagot M.F."/>
            <person name="Pereira M."/>
            <person name="Stoco P.H."/>
            <person name="de Mendonca-Neto R.P."/>
            <person name="Teixeira S.M."/>
            <person name="Maciel T.E."/>
            <person name="de Oliveira Mendes T.A."/>
            <person name="Urmenyi T.P."/>
            <person name="de Souza W."/>
            <person name="Schenkman S."/>
            <person name="de Vasconcelos A.T."/>
        </authorList>
    </citation>
    <scope>NUCLEOTIDE SEQUENCE [LARGE SCALE GENOMIC DNA]</scope>
</reference>
<evidence type="ECO:0000256" key="13">
    <source>
        <dbReference type="SAM" id="MobiDB-lite"/>
    </source>
</evidence>
<dbReference type="Pfam" id="PF01336">
    <property type="entry name" value="tRNA_anti-codon"/>
    <property type="match status" value="1"/>
</dbReference>
<keyword evidence="9 18" id="KW-0030">Aminoacyl-tRNA synthetase</keyword>
<evidence type="ECO:0000313" key="16">
    <source>
        <dbReference type="EMBL" id="EPY20489.1"/>
    </source>
</evidence>
<dbReference type="GO" id="GO:0000049">
    <property type="term" value="F:tRNA binding"/>
    <property type="evidence" value="ECO:0007669"/>
    <property type="project" value="TreeGrafter"/>
</dbReference>
<evidence type="ECO:0000256" key="12">
    <source>
        <dbReference type="RuleBase" id="RU003748"/>
    </source>
</evidence>
<dbReference type="InterPro" id="IPR004365">
    <property type="entry name" value="NA-bd_OB_tRNA"/>
</dbReference>